<evidence type="ECO:0000313" key="1">
    <source>
        <dbReference type="EMBL" id="QNO51327.1"/>
    </source>
</evidence>
<proteinExistence type="predicted"/>
<accession>A0A7G9YTJ3</accession>
<reference evidence="1" key="1">
    <citation type="submission" date="2020-06" db="EMBL/GenBank/DDBJ databases">
        <title>Unique genomic features of the anaerobic methanotrophic archaea.</title>
        <authorList>
            <person name="Chadwick G.L."/>
            <person name="Skennerton C.T."/>
            <person name="Laso-Perez R."/>
            <person name="Leu A.O."/>
            <person name="Speth D.R."/>
            <person name="Yu H."/>
            <person name="Morgan-Lang C."/>
            <person name="Hatzenpichler R."/>
            <person name="Goudeau D."/>
            <person name="Malmstrom R."/>
            <person name="Brazelton W.J."/>
            <person name="Woyke T."/>
            <person name="Hallam S.J."/>
            <person name="Tyson G.W."/>
            <person name="Wegener G."/>
            <person name="Boetius A."/>
            <person name="Orphan V."/>
        </authorList>
    </citation>
    <scope>NUCLEOTIDE SEQUENCE</scope>
</reference>
<gene>
    <name evidence="1" type="ORF">HDBBLJII_00024</name>
</gene>
<dbReference type="AlphaFoldDB" id="A0A7G9YTJ3"/>
<dbReference type="EMBL" id="MT631466">
    <property type="protein sequence ID" value="QNO51327.1"/>
    <property type="molecule type" value="Genomic_DNA"/>
</dbReference>
<organism evidence="1">
    <name type="scientific">Candidatus Methanophagaceae archaeon ANME-1 ERB6</name>
    <dbReference type="NCBI Taxonomy" id="2759912"/>
    <lineage>
        <taxon>Archaea</taxon>
        <taxon>Methanobacteriati</taxon>
        <taxon>Methanobacteriota</taxon>
        <taxon>Stenosarchaea group</taxon>
        <taxon>Methanomicrobia</taxon>
        <taxon>Candidatus Methanophagales</taxon>
        <taxon>Candidatus Methanophagaceae</taxon>
    </lineage>
</organism>
<sequence>MLDAIRRDGGKPSVESIATHLSGMHTAQRAPALLALQQTHGNRYVQRVVSMIQAKLKVGQPGNSYLRAGSGSGRGCADADAES</sequence>
<protein>
    <submittedName>
        <fullName evidence="1">Uncharacterized protein</fullName>
    </submittedName>
</protein>
<name>A0A7G9YTJ3_9EURY</name>